<keyword evidence="5" id="KW-0547">Nucleotide-binding</keyword>
<proteinExistence type="inferred from homology"/>
<dbReference type="SUPFAM" id="SSF52540">
    <property type="entry name" value="P-loop containing nucleoside triphosphate hydrolases"/>
    <property type="match status" value="1"/>
</dbReference>
<comment type="caution">
    <text evidence="9">The sequence shown here is derived from an EMBL/GenBank/DDBJ whole genome shotgun (WGS) entry which is preliminary data.</text>
</comment>
<dbReference type="Proteomes" id="UP000254589">
    <property type="component" value="Unassembled WGS sequence"/>
</dbReference>
<evidence type="ECO:0000313" key="10">
    <source>
        <dbReference type="Proteomes" id="UP000254589"/>
    </source>
</evidence>
<feature type="region of interest" description="Disordered" evidence="7">
    <location>
        <begin position="1"/>
        <end position="36"/>
    </location>
</feature>
<feature type="domain" description="ABC transporter" evidence="8">
    <location>
        <begin position="40"/>
        <end position="275"/>
    </location>
</feature>
<feature type="compositionally biased region" description="Low complexity" evidence="7">
    <location>
        <begin position="17"/>
        <end position="27"/>
    </location>
</feature>
<dbReference type="RefSeq" id="WP_237171394.1">
    <property type="nucleotide sequence ID" value="NZ_CP010310.2"/>
</dbReference>
<dbReference type="GO" id="GO:0005524">
    <property type="term" value="F:ATP binding"/>
    <property type="evidence" value="ECO:0007669"/>
    <property type="project" value="UniProtKB-KW"/>
</dbReference>
<evidence type="ECO:0000313" key="9">
    <source>
        <dbReference type="EMBL" id="SUA89623.1"/>
    </source>
</evidence>
<evidence type="ECO:0000256" key="6">
    <source>
        <dbReference type="ARBA" id="ARBA00022840"/>
    </source>
</evidence>
<dbReference type="PROSITE" id="PS50893">
    <property type="entry name" value="ABC_TRANSPORTER_2"/>
    <property type="match status" value="1"/>
</dbReference>
<sequence length="298" mass="32160">MASLVPPNPSPAPLTPPTSSTSRMPRPAGSPATASSEPYISVSGLCVDFETHGRVNRVLNDIHLSVERGGFTSLVGPSGCGKSTLLKVLAGLQAPTQGRVSVGGTTPSEAVRQRRIGLVFQEAALMPWKSAFDNVCLLMELVGTLREKEAIRARALELLNIVGLGHAVDRKPSQLSGGMRQRVAIARALALDPEVLMMDEPFGALDAITREEMSDFLLDLWKRTGKTIVFVTHSIDEAVFLSRDVTVMATGPARILECLTVPLPYPRNEDSYATPEFAQTASHLRKRLKEGHRAGRTS</sequence>
<dbReference type="EMBL" id="UGSJ01000001">
    <property type="protein sequence ID" value="SUA89623.1"/>
    <property type="molecule type" value="Genomic_DNA"/>
</dbReference>
<evidence type="ECO:0000256" key="4">
    <source>
        <dbReference type="ARBA" id="ARBA00022519"/>
    </source>
</evidence>
<dbReference type="PANTHER" id="PTHR42788:SF13">
    <property type="entry name" value="ALIPHATIC SULFONATES IMPORT ATP-BINDING PROTEIN SSUB"/>
    <property type="match status" value="1"/>
</dbReference>
<name>A0AAJ4ZA67_PANPU</name>
<keyword evidence="4" id="KW-0997">Cell inner membrane</keyword>
<evidence type="ECO:0000256" key="2">
    <source>
        <dbReference type="ARBA" id="ARBA00022448"/>
    </source>
</evidence>
<evidence type="ECO:0000259" key="8">
    <source>
        <dbReference type="PROSITE" id="PS50893"/>
    </source>
</evidence>
<dbReference type="GO" id="GO:0016887">
    <property type="term" value="F:ATP hydrolysis activity"/>
    <property type="evidence" value="ECO:0007669"/>
    <property type="project" value="InterPro"/>
</dbReference>
<organism evidence="9 10">
    <name type="scientific">Pandoraea pulmonicola</name>
    <dbReference type="NCBI Taxonomy" id="93221"/>
    <lineage>
        <taxon>Bacteria</taxon>
        <taxon>Pseudomonadati</taxon>
        <taxon>Pseudomonadota</taxon>
        <taxon>Betaproteobacteria</taxon>
        <taxon>Burkholderiales</taxon>
        <taxon>Burkholderiaceae</taxon>
        <taxon>Pandoraea</taxon>
    </lineage>
</organism>
<comment type="similarity">
    <text evidence="1">Belongs to the ABC transporter superfamily.</text>
</comment>
<evidence type="ECO:0000256" key="5">
    <source>
        <dbReference type="ARBA" id="ARBA00022741"/>
    </source>
</evidence>
<dbReference type="PROSITE" id="PS00211">
    <property type="entry name" value="ABC_TRANSPORTER_1"/>
    <property type="match status" value="1"/>
</dbReference>
<evidence type="ECO:0000256" key="1">
    <source>
        <dbReference type="ARBA" id="ARBA00005417"/>
    </source>
</evidence>
<evidence type="ECO:0000256" key="3">
    <source>
        <dbReference type="ARBA" id="ARBA00022475"/>
    </source>
</evidence>
<dbReference type="Gene3D" id="3.40.50.300">
    <property type="entry name" value="P-loop containing nucleotide triphosphate hydrolases"/>
    <property type="match status" value="1"/>
</dbReference>
<dbReference type="PANTHER" id="PTHR42788">
    <property type="entry name" value="TAURINE IMPORT ATP-BINDING PROTEIN-RELATED"/>
    <property type="match status" value="1"/>
</dbReference>
<protein>
    <submittedName>
        <fullName evidence="9">Bicarbonate transport ATP-binding protein CmpD</fullName>
        <ecNumber evidence="9">3.6.3.-</ecNumber>
    </submittedName>
</protein>
<keyword evidence="9" id="KW-0378">Hydrolase</keyword>
<dbReference type="InterPro" id="IPR027417">
    <property type="entry name" value="P-loop_NTPase"/>
</dbReference>
<dbReference type="CDD" id="cd03293">
    <property type="entry name" value="ABC_NrtD_SsuB_transporters"/>
    <property type="match status" value="1"/>
</dbReference>
<dbReference type="EC" id="3.6.3.-" evidence="9"/>
<dbReference type="InterPro" id="IPR003439">
    <property type="entry name" value="ABC_transporter-like_ATP-bd"/>
</dbReference>
<reference evidence="9 10" key="1">
    <citation type="submission" date="2018-06" db="EMBL/GenBank/DDBJ databases">
        <authorList>
            <consortium name="Pathogen Informatics"/>
            <person name="Doyle S."/>
        </authorList>
    </citation>
    <scope>NUCLEOTIDE SEQUENCE [LARGE SCALE GENOMIC DNA]</scope>
    <source>
        <strain evidence="9 10">NCTC13159</strain>
    </source>
</reference>
<evidence type="ECO:0000256" key="7">
    <source>
        <dbReference type="SAM" id="MobiDB-lite"/>
    </source>
</evidence>
<dbReference type="InterPro" id="IPR017871">
    <property type="entry name" value="ABC_transporter-like_CS"/>
</dbReference>
<keyword evidence="4" id="KW-0472">Membrane</keyword>
<dbReference type="Pfam" id="PF00005">
    <property type="entry name" value="ABC_tran"/>
    <property type="match status" value="1"/>
</dbReference>
<keyword evidence="6 9" id="KW-0067">ATP-binding</keyword>
<gene>
    <name evidence="9" type="primary">cmpD_2</name>
    <name evidence="9" type="ORF">NCTC13159_01090</name>
</gene>
<dbReference type="InterPro" id="IPR003593">
    <property type="entry name" value="AAA+_ATPase"/>
</dbReference>
<keyword evidence="2" id="KW-0813">Transport</keyword>
<feature type="compositionally biased region" description="Pro residues" evidence="7">
    <location>
        <begin position="1"/>
        <end position="16"/>
    </location>
</feature>
<keyword evidence="3" id="KW-1003">Cell membrane</keyword>
<dbReference type="SMART" id="SM00382">
    <property type="entry name" value="AAA"/>
    <property type="match status" value="1"/>
</dbReference>
<accession>A0AAJ4ZA67</accession>
<dbReference type="InterPro" id="IPR050166">
    <property type="entry name" value="ABC_transporter_ATP-bind"/>
</dbReference>
<dbReference type="AlphaFoldDB" id="A0AAJ4ZA67"/>